<proteinExistence type="inferred from homology"/>
<dbReference type="Proteomes" id="UP000251995">
    <property type="component" value="Chromosome"/>
</dbReference>
<dbReference type="InterPro" id="IPR050129">
    <property type="entry name" value="Zn_alcohol_dh"/>
</dbReference>
<dbReference type="AlphaFoldDB" id="A0A344UQY3"/>
<dbReference type="SUPFAM" id="SSF50129">
    <property type="entry name" value="GroES-like"/>
    <property type="match status" value="1"/>
</dbReference>
<evidence type="ECO:0000256" key="5">
    <source>
        <dbReference type="RuleBase" id="RU361277"/>
    </source>
</evidence>
<dbReference type="GO" id="GO:0008270">
    <property type="term" value="F:zinc ion binding"/>
    <property type="evidence" value="ECO:0007669"/>
    <property type="project" value="InterPro"/>
</dbReference>
<evidence type="ECO:0000256" key="1">
    <source>
        <dbReference type="ARBA" id="ARBA00001947"/>
    </source>
</evidence>
<dbReference type="InterPro" id="IPR013154">
    <property type="entry name" value="ADH-like_N"/>
</dbReference>
<dbReference type="InterPro" id="IPR013149">
    <property type="entry name" value="ADH-like_C"/>
</dbReference>
<dbReference type="InterPro" id="IPR011032">
    <property type="entry name" value="GroES-like_sf"/>
</dbReference>
<name>A0A344UQY3_9ACTN</name>
<evidence type="ECO:0000259" key="6">
    <source>
        <dbReference type="SMART" id="SM00829"/>
    </source>
</evidence>
<evidence type="ECO:0000313" key="7">
    <source>
        <dbReference type="EMBL" id="AXE37681.1"/>
    </source>
</evidence>
<reference evidence="7 8" key="1">
    <citation type="submission" date="2017-12" db="EMBL/GenBank/DDBJ databases">
        <title>The whole genome sequence of the Acidipropionibacterium virtanenii sp. nov. type strain JS278.</title>
        <authorList>
            <person name="Laine P."/>
            <person name="Deptula P."/>
            <person name="Varmanen P."/>
            <person name="Auvinen P."/>
        </authorList>
    </citation>
    <scope>NUCLEOTIDE SEQUENCE [LARGE SCALE GENOMIC DNA]</scope>
    <source>
        <strain evidence="7 8">JS278</strain>
    </source>
</reference>
<dbReference type="PANTHER" id="PTHR43401">
    <property type="entry name" value="L-THREONINE 3-DEHYDROGENASE"/>
    <property type="match status" value="1"/>
</dbReference>
<gene>
    <name evidence="7" type="primary">gutB_2</name>
    <name evidence="7" type="ORF">JS278_00488</name>
</gene>
<comment type="cofactor">
    <cofactor evidence="1 5">
        <name>Zn(2+)</name>
        <dbReference type="ChEBI" id="CHEBI:29105"/>
    </cofactor>
</comment>
<dbReference type="InterPro" id="IPR020843">
    <property type="entry name" value="ER"/>
</dbReference>
<keyword evidence="2 5" id="KW-0479">Metal-binding</keyword>
<dbReference type="PANTHER" id="PTHR43401:SF2">
    <property type="entry name" value="L-THREONINE 3-DEHYDROGENASE"/>
    <property type="match status" value="1"/>
</dbReference>
<sequence length="348" mass="36009">MRGAVFLGPGELELREIPDPRPGPGDILLRTGANTVCGTDVRILRGEKSAGIDVGVVLGHEISGHVVEVGSEVTGFSEGDLVGLDPAVSCGVCPYCVAHLEQLCLEPRIFGYRLNGGLADYVLVPELAVRRGSAFVADPALSAAEVALAEPLGCVLNGARNYRPGIGTTVLIMGAGPIGLLHTQINRLAGASRIIVSDVSASRMEVARQLGATDVVDPSRTDIAEYCREVTGGLGADIAVVCVGRPALVNDALRSVRKRGRVSAFAGFPKGEAGAASIDPNLIHYGEIEVYGASNAARQQHQQALDLIASGAVDVKSLVTNTFALADVKEAIEYSASGAGIKVAVVPD</sequence>
<evidence type="ECO:0000256" key="2">
    <source>
        <dbReference type="ARBA" id="ARBA00022723"/>
    </source>
</evidence>
<comment type="similarity">
    <text evidence="5">Belongs to the zinc-containing alcohol dehydrogenase family.</text>
</comment>
<dbReference type="Gene3D" id="3.90.180.10">
    <property type="entry name" value="Medium-chain alcohol dehydrogenases, catalytic domain"/>
    <property type="match status" value="1"/>
</dbReference>
<dbReference type="EC" id="1.1.1.14" evidence="7"/>
<keyword evidence="3 5" id="KW-0862">Zinc</keyword>
<dbReference type="Pfam" id="PF08240">
    <property type="entry name" value="ADH_N"/>
    <property type="match status" value="1"/>
</dbReference>
<evidence type="ECO:0000256" key="3">
    <source>
        <dbReference type="ARBA" id="ARBA00022833"/>
    </source>
</evidence>
<evidence type="ECO:0000313" key="8">
    <source>
        <dbReference type="Proteomes" id="UP000251995"/>
    </source>
</evidence>
<dbReference type="PROSITE" id="PS00059">
    <property type="entry name" value="ADH_ZINC"/>
    <property type="match status" value="1"/>
</dbReference>
<dbReference type="Pfam" id="PF00107">
    <property type="entry name" value="ADH_zinc_N"/>
    <property type="match status" value="1"/>
</dbReference>
<keyword evidence="4 7" id="KW-0560">Oxidoreductase</keyword>
<dbReference type="Gene3D" id="3.40.50.720">
    <property type="entry name" value="NAD(P)-binding Rossmann-like Domain"/>
    <property type="match status" value="1"/>
</dbReference>
<dbReference type="SUPFAM" id="SSF51735">
    <property type="entry name" value="NAD(P)-binding Rossmann-fold domains"/>
    <property type="match status" value="1"/>
</dbReference>
<evidence type="ECO:0000256" key="4">
    <source>
        <dbReference type="ARBA" id="ARBA00023002"/>
    </source>
</evidence>
<accession>A0A344UQY3</accession>
<dbReference type="InterPro" id="IPR002328">
    <property type="entry name" value="ADH_Zn_CS"/>
</dbReference>
<dbReference type="OrthoDB" id="9797931at2"/>
<dbReference type="GO" id="GO:0003939">
    <property type="term" value="F:L-iditol 2-dehydrogenase (NAD+) activity"/>
    <property type="evidence" value="ECO:0007669"/>
    <property type="project" value="UniProtKB-EC"/>
</dbReference>
<feature type="domain" description="Enoyl reductase (ER)" evidence="6">
    <location>
        <begin position="8"/>
        <end position="345"/>
    </location>
</feature>
<dbReference type="InterPro" id="IPR036291">
    <property type="entry name" value="NAD(P)-bd_dom_sf"/>
</dbReference>
<organism evidence="7 8">
    <name type="scientific">Acidipropionibacterium virtanenii</name>
    <dbReference type="NCBI Taxonomy" id="2057246"/>
    <lineage>
        <taxon>Bacteria</taxon>
        <taxon>Bacillati</taxon>
        <taxon>Actinomycetota</taxon>
        <taxon>Actinomycetes</taxon>
        <taxon>Propionibacteriales</taxon>
        <taxon>Propionibacteriaceae</taxon>
        <taxon>Acidipropionibacterium</taxon>
    </lineage>
</organism>
<dbReference type="EMBL" id="CP025198">
    <property type="protein sequence ID" value="AXE37681.1"/>
    <property type="molecule type" value="Genomic_DNA"/>
</dbReference>
<dbReference type="RefSeq" id="WP_114043806.1">
    <property type="nucleotide sequence ID" value="NZ_CP025198.1"/>
</dbReference>
<dbReference type="SMART" id="SM00829">
    <property type="entry name" value="PKS_ER"/>
    <property type="match status" value="1"/>
</dbReference>
<keyword evidence="8" id="KW-1185">Reference proteome</keyword>
<dbReference type="KEGG" id="acij:JS278_00488"/>
<protein>
    <submittedName>
        <fullName evidence="7">Sorbitol dehydrogenase</fullName>
        <ecNumber evidence="7">1.1.1.14</ecNumber>
    </submittedName>
</protein>